<accession>A0ABN8X6A8</accession>
<gene>
    <name evidence="1" type="ORF">MSZNOR_2463</name>
</gene>
<dbReference type="Proteomes" id="UP001162030">
    <property type="component" value="Chromosome"/>
</dbReference>
<evidence type="ECO:0000313" key="2">
    <source>
        <dbReference type="Proteomes" id="UP001162030"/>
    </source>
</evidence>
<organism evidence="1 2">
    <name type="scientific">Methylocaldum szegediense</name>
    <dbReference type="NCBI Taxonomy" id="73780"/>
    <lineage>
        <taxon>Bacteria</taxon>
        <taxon>Pseudomonadati</taxon>
        <taxon>Pseudomonadota</taxon>
        <taxon>Gammaproteobacteria</taxon>
        <taxon>Methylococcales</taxon>
        <taxon>Methylococcaceae</taxon>
        <taxon>Methylocaldum</taxon>
    </lineage>
</organism>
<reference evidence="1 2" key="1">
    <citation type="submission" date="2023-03" db="EMBL/GenBank/DDBJ databases">
        <authorList>
            <person name="Pearce D."/>
        </authorList>
    </citation>
    <scope>NUCLEOTIDE SEQUENCE [LARGE SCALE GENOMIC DNA]</scope>
    <source>
        <strain evidence="1">Msz</strain>
    </source>
</reference>
<dbReference type="EMBL" id="OX458333">
    <property type="protein sequence ID" value="CAI8848536.1"/>
    <property type="molecule type" value="Genomic_DNA"/>
</dbReference>
<proteinExistence type="predicted"/>
<evidence type="ECO:0000313" key="1">
    <source>
        <dbReference type="EMBL" id="CAI8848536.1"/>
    </source>
</evidence>
<keyword evidence="2" id="KW-1185">Reference proteome</keyword>
<name>A0ABN8X6A8_9GAMM</name>
<sequence length="75" mass="8467">MLLHLYWRQLKLKEACNGIKNSGRRFDPINYNALQKTNHGANVTALNVGELFFTHRSQVGHLAQGPEVAVRIRPG</sequence>
<protein>
    <submittedName>
        <fullName evidence="1">Uncharacterized protein</fullName>
    </submittedName>
</protein>